<dbReference type="EMBL" id="BCTA01000065">
    <property type="protein sequence ID" value="GAT11291.1"/>
    <property type="molecule type" value="Genomic_DNA"/>
</dbReference>
<dbReference type="InterPro" id="IPR001584">
    <property type="entry name" value="Integrase_cat-core"/>
</dbReference>
<evidence type="ECO:0000259" key="1">
    <source>
        <dbReference type="Pfam" id="PF13683"/>
    </source>
</evidence>
<gene>
    <name evidence="2" type="ORF">RMCN_4424</name>
</gene>
<proteinExistence type="predicted"/>
<dbReference type="InterPro" id="IPR012337">
    <property type="entry name" value="RNaseH-like_sf"/>
</dbReference>
<comment type="caution">
    <text evidence="2">The sequence shown here is derived from an EMBL/GenBank/DDBJ whole genome shotgun (WGS) entry which is preliminary data.</text>
</comment>
<reference evidence="2 3" key="1">
    <citation type="journal article" date="2016" name="Genome Announc.">
        <title>Draft Genome Sequences of Five Rapidly Growing Mycobacterium Species, M. thermoresistibile, M. fortuitum subsp. acetamidolyticum, M. canariasense, M. brisbanense, and M. novocastrense.</title>
        <authorList>
            <person name="Katahira K."/>
            <person name="Ogura Y."/>
            <person name="Gotoh Y."/>
            <person name="Hayashi T."/>
        </authorList>
    </citation>
    <scope>NUCLEOTIDE SEQUENCE [LARGE SCALE GENOMIC DNA]</scope>
    <source>
        <strain evidence="2 3">JCM18114</strain>
    </source>
</reference>
<dbReference type="Proteomes" id="UP000069773">
    <property type="component" value="Unassembled WGS sequence"/>
</dbReference>
<evidence type="ECO:0000313" key="3">
    <source>
        <dbReference type="Proteomes" id="UP000069773"/>
    </source>
</evidence>
<dbReference type="Pfam" id="PF13683">
    <property type="entry name" value="rve_3"/>
    <property type="match status" value="1"/>
</dbReference>
<protein>
    <submittedName>
        <fullName evidence="2">Transposase, ISMyma03_aa2</fullName>
    </submittedName>
</protein>
<evidence type="ECO:0000313" key="2">
    <source>
        <dbReference type="EMBL" id="GAT11291.1"/>
    </source>
</evidence>
<feature type="domain" description="Integrase catalytic" evidence="1">
    <location>
        <begin position="4"/>
        <end position="58"/>
    </location>
</feature>
<name>A0ABQ0KP21_MYCNV</name>
<accession>A0ABQ0KP21</accession>
<sequence>MTTQDNALVETTVGSFKNEVIRRQGPWRDVNQVELATAEWVQWFNTERPHDDLDDFTPEAVEKLHYDHK</sequence>
<dbReference type="SUPFAM" id="SSF53098">
    <property type="entry name" value="Ribonuclease H-like"/>
    <property type="match status" value="1"/>
</dbReference>
<organism evidence="2 3">
    <name type="scientific">Mycolicibacterium novocastrense</name>
    <name type="common">Mycobacterium novocastrense</name>
    <dbReference type="NCBI Taxonomy" id="59813"/>
    <lineage>
        <taxon>Bacteria</taxon>
        <taxon>Bacillati</taxon>
        <taxon>Actinomycetota</taxon>
        <taxon>Actinomycetes</taxon>
        <taxon>Mycobacteriales</taxon>
        <taxon>Mycobacteriaceae</taxon>
        <taxon>Mycolicibacterium</taxon>
    </lineage>
</organism>
<keyword evidence="3" id="KW-1185">Reference proteome</keyword>